<reference evidence="1" key="1">
    <citation type="submission" date="2018-05" db="EMBL/GenBank/DDBJ databases">
        <authorList>
            <person name="Lanie J.A."/>
            <person name="Ng W.-L."/>
            <person name="Kazmierczak K.M."/>
            <person name="Andrzejewski T.M."/>
            <person name="Davidsen T.M."/>
            <person name="Wayne K.J."/>
            <person name="Tettelin H."/>
            <person name="Glass J.I."/>
            <person name="Rusch D."/>
            <person name="Podicherti R."/>
            <person name="Tsui H.-C.T."/>
            <person name="Winkler M.E."/>
        </authorList>
    </citation>
    <scope>NUCLEOTIDE SEQUENCE</scope>
</reference>
<sequence>MVILFKRMWSVWLLIGAILLPLPCMASDGGSQLFGKKDDEKDAPLKKAQKTMVKKEADIQKSPKPVLTKRKKIESVIPVRRLPNGWVFRDELLA</sequence>
<feature type="non-terminal residue" evidence="1">
    <location>
        <position position="94"/>
    </location>
</feature>
<dbReference type="EMBL" id="UINC01134152">
    <property type="protein sequence ID" value="SVD17504.1"/>
    <property type="molecule type" value="Genomic_DNA"/>
</dbReference>
<evidence type="ECO:0000313" key="1">
    <source>
        <dbReference type="EMBL" id="SVD17504.1"/>
    </source>
</evidence>
<accession>A0A382T5S7</accession>
<gene>
    <name evidence="1" type="ORF">METZ01_LOCUS370358</name>
</gene>
<proteinExistence type="predicted"/>
<protein>
    <submittedName>
        <fullName evidence="1">Uncharacterized protein</fullName>
    </submittedName>
</protein>
<organism evidence="1">
    <name type="scientific">marine metagenome</name>
    <dbReference type="NCBI Taxonomy" id="408172"/>
    <lineage>
        <taxon>unclassified sequences</taxon>
        <taxon>metagenomes</taxon>
        <taxon>ecological metagenomes</taxon>
    </lineage>
</organism>
<dbReference type="AlphaFoldDB" id="A0A382T5S7"/>
<name>A0A382T5S7_9ZZZZ</name>